<keyword evidence="5 7" id="KW-1133">Transmembrane helix</keyword>
<evidence type="ECO:0000256" key="3">
    <source>
        <dbReference type="ARBA" id="ARBA00022448"/>
    </source>
</evidence>
<organism evidence="9 10">
    <name type="scientific">Lophiotrema nucula</name>
    <dbReference type="NCBI Taxonomy" id="690887"/>
    <lineage>
        <taxon>Eukaryota</taxon>
        <taxon>Fungi</taxon>
        <taxon>Dikarya</taxon>
        <taxon>Ascomycota</taxon>
        <taxon>Pezizomycotina</taxon>
        <taxon>Dothideomycetes</taxon>
        <taxon>Pleosporomycetidae</taxon>
        <taxon>Pleosporales</taxon>
        <taxon>Lophiotremataceae</taxon>
        <taxon>Lophiotrema</taxon>
    </lineage>
</organism>
<dbReference type="Proteomes" id="UP000799770">
    <property type="component" value="Unassembled WGS sequence"/>
</dbReference>
<feature type="transmembrane region" description="Helical" evidence="7">
    <location>
        <begin position="96"/>
        <end position="114"/>
    </location>
</feature>
<feature type="transmembrane region" description="Helical" evidence="7">
    <location>
        <begin position="532"/>
        <end position="553"/>
    </location>
</feature>
<feature type="transmembrane region" description="Helical" evidence="7">
    <location>
        <begin position="255"/>
        <end position="281"/>
    </location>
</feature>
<dbReference type="GO" id="GO:0005886">
    <property type="term" value="C:plasma membrane"/>
    <property type="evidence" value="ECO:0007669"/>
    <property type="project" value="TreeGrafter"/>
</dbReference>
<feature type="transmembrane region" description="Helical" evidence="7">
    <location>
        <begin position="126"/>
        <end position="145"/>
    </location>
</feature>
<proteinExistence type="inferred from homology"/>
<evidence type="ECO:0000256" key="2">
    <source>
        <dbReference type="ARBA" id="ARBA00007520"/>
    </source>
</evidence>
<gene>
    <name evidence="9" type="ORF">BDV96DRAFT_526729</name>
</gene>
<dbReference type="OrthoDB" id="10021397at2759"/>
<dbReference type="GO" id="GO:0022857">
    <property type="term" value="F:transmembrane transporter activity"/>
    <property type="evidence" value="ECO:0007669"/>
    <property type="project" value="InterPro"/>
</dbReference>
<feature type="transmembrane region" description="Helical" evidence="7">
    <location>
        <begin position="183"/>
        <end position="203"/>
    </location>
</feature>
<evidence type="ECO:0000313" key="10">
    <source>
        <dbReference type="Proteomes" id="UP000799770"/>
    </source>
</evidence>
<comment type="subcellular location">
    <subcellularLocation>
        <location evidence="1">Membrane</location>
        <topology evidence="1">Multi-pass membrane protein</topology>
    </subcellularLocation>
</comment>
<feature type="transmembrane region" description="Helical" evidence="7">
    <location>
        <begin position="456"/>
        <end position="478"/>
    </location>
</feature>
<evidence type="ECO:0000256" key="5">
    <source>
        <dbReference type="ARBA" id="ARBA00022989"/>
    </source>
</evidence>
<feature type="transmembrane region" description="Helical" evidence="7">
    <location>
        <begin position="392"/>
        <end position="410"/>
    </location>
</feature>
<evidence type="ECO:0000256" key="1">
    <source>
        <dbReference type="ARBA" id="ARBA00004141"/>
    </source>
</evidence>
<accession>A0A6A5YWT8</accession>
<evidence type="ECO:0000259" key="8">
    <source>
        <dbReference type="PROSITE" id="PS50850"/>
    </source>
</evidence>
<feature type="transmembrane region" description="Helical" evidence="7">
    <location>
        <begin position="367"/>
        <end position="385"/>
    </location>
</feature>
<dbReference type="PROSITE" id="PS50850">
    <property type="entry name" value="MFS"/>
    <property type="match status" value="1"/>
</dbReference>
<evidence type="ECO:0000256" key="6">
    <source>
        <dbReference type="ARBA" id="ARBA00023136"/>
    </source>
</evidence>
<dbReference type="AlphaFoldDB" id="A0A6A5YWT8"/>
<dbReference type="PANTHER" id="PTHR23501:SF12">
    <property type="entry name" value="MAJOR FACILITATOR SUPERFAMILY (MFS) PROFILE DOMAIN-CONTAINING PROTEIN-RELATED"/>
    <property type="match status" value="1"/>
</dbReference>
<feature type="transmembrane region" description="Helical" evidence="7">
    <location>
        <begin position="151"/>
        <end position="171"/>
    </location>
</feature>
<feature type="transmembrane region" description="Helical" evidence="7">
    <location>
        <begin position="58"/>
        <end position="84"/>
    </location>
</feature>
<keyword evidence="4 7" id="KW-0812">Transmembrane</keyword>
<reference evidence="9" key="1">
    <citation type="journal article" date="2020" name="Stud. Mycol.">
        <title>101 Dothideomycetes genomes: a test case for predicting lifestyles and emergence of pathogens.</title>
        <authorList>
            <person name="Haridas S."/>
            <person name="Albert R."/>
            <person name="Binder M."/>
            <person name="Bloem J."/>
            <person name="Labutti K."/>
            <person name="Salamov A."/>
            <person name="Andreopoulos B."/>
            <person name="Baker S."/>
            <person name="Barry K."/>
            <person name="Bills G."/>
            <person name="Bluhm B."/>
            <person name="Cannon C."/>
            <person name="Castanera R."/>
            <person name="Culley D."/>
            <person name="Daum C."/>
            <person name="Ezra D."/>
            <person name="Gonzalez J."/>
            <person name="Henrissat B."/>
            <person name="Kuo A."/>
            <person name="Liang C."/>
            <person name="Lipzen A."/>
            <person name="Lutzoni F."/>
            <person name="Magnuson J."/>
            <person name="Mondo S."/>
            <person name="Nolan M."/>
            <person name="Ohm R."/>
            <person name="Pangilinan J."/>
            <person name="Park H.-J."/>
            <person name="Ramirez L."/>
            <person name="Alfaro M."/>
            <person name="Sun H."/>
            <person name="Tritt A."/>
            <person name="Yoshinaga Y."/>
            <person name="Zwiers L.-H."/>
            <person name="Turgeon B."/>
            <person name="Goodwin S."/>
            <person name="Spatafora J."/>
            <person name="Crous P."/>
            <person name="Grigoriev I."/>
        </authorList>
    </citation>
    <scope>NUCLEOTIDE SEQUENCE</scope>
    <source>
        <strain evidence="9">CBS 627.86</strain>
    </source>
</reference>
<protein>
    <submittedName>
        <fullName evidence="9">MFS multidrug transporter-like protein</fullName>
    </submittedName>
</protein>
<dbReference type="Pfam" id="PF07690">
    <property type="entry name" value="MFS_1"/>
    <property type="match status" value="1"/>
</dbReference>
<feature type="transmembrane region" description="Helical" evidence="7">
    <location>
        <begin position="287"/>
        <end position="306"/>
    </location>
</feature>
<dbReference type="PANTHER" id="PTHR23501">
    <property type="entry name" value="MAJOR FACILITATOR SUPERFAMILY"/>
    <property type="match status" value="1"/>
</dbReference>
<evidence type="ECO:0000313" key="9">
    <source>
        <dbReference type="EMBL" id="KAF2111582.1"/>
    </source>
</evidence>
<comment type="similarity">
    <text evidence="2">Belongs to the major facilitator superfamily. TCR/Tet family.</text>
</comment>
<name>A0A6A5YWT8_9PLEO</name>
<dbReference type="Gene3D" id="1.20.1250.20">
    <property type="entry name" value="MFS general substrate transporter like domains"/>
    <property type="match status" value="2"/>
</dbReference>
<evidence type="ECO:0000256" key="4">
    <source>
        <dbReference type="ARBA" id="ARBA00022692"/>
    </source>
</evidence>
<feature type="transmembrane region" description="Helical" evidence="7">
    <location>
        <begin position="422"/>
        <end position="444"/>
    </location>
</feature>
<dbReference type="InterPro" id="IPR036259">
    <property type="entry name" value="MFS_trans_sf"/>
</dbReference>
<keyword evidence="10" id="KW-1185">Reference proteome</keyword>
<keyword evidence="3" id="KW-0813">Transport</keyword>
<dbReference type="InterPro" id="IPR020846">
    <property type="entry name" value="MFS_dom"/>
</dbReference>
<dbReference type="EMBL" id="ML977334">
    <property type="protein sequence ID" value="KAF2111582.1"/>
    <property type="molecule type" value="Genomic_DNA"/>
</dbReference>
<feature type="transmembrane region" description="Helical" evidence="7">
    <location>
        <begin position="327"/>
        <end position="347"/>
    </location>
</feature>
<dbReference type="SUPFAM" id="SSF103473">
    <property type="entry name" value="MFS general substrate transporter"/>
    <property type="match status" value="1"/>
</dbReference>
<dbReference type="InterPro" id="IPR011701">
    <property type="entry name" value="MFS"/>
</dbReference>
<feature type="domain" description="Major facilitator superfamily (MFS) profile" evidence="8">
    <location>
        <begin position="61"/>
        <end position="510"/>
    </location>
</feature>
<feature type="transmembrane region" description="Helical" evidence="7">
    <location>
        <begin position="215"/>
        <end position="234"/>
    </location>
</feature>
<evidence type="ECO:0000256" key="7">
    <source>
        <dbReference type="SAM" id="Phobius"/>
    </source>
</evidence>
<sequence length="575" mass="62079">MSKVDPQLAVADLNTPAVEKGAIIEPSFNQHNDTAAPNTSRSETIQPELGSQYNTIQWLLIAFAVYSSAFLYGLDTTIVAVVQGPVVERFGDVEKLGWLGIGFPLGSVATIAAWSKAYGIFDTKWMYIGSLVGFASGSALCGGAPNMDALIVGRVWAGAGGAGMYLGQLNIWSQNVPMNKRPLYLSGGGMVWGVGCILGPIIGGAFADSSATWRWAFYINLVLFGLFSPVYIFVLHSHIPRLGEPLLKRVIELDWLGIILNAGMYTCFVIAFAVGGTLWPWNDGRTIATIVVFVILFVCFSMQQRYCILTTVASRIFPTQFLRSRTFLLLYVAQSCVSTTLAIPLYYLPLFFQFTRSESATRSAVRLLPFVIVNIVTVFANGALLTKFKYYVPWYLASGILNTLGGALLFARLSSRTSVGEIYGYSILIAIGTGLTQQTAYSIVSAKVPDQVSDAVGFINAAQIGSVVVALTFTSLIFQNVGFGNIETALTGLGFNDGEIRAALGGAKSRVFQDGVVSQEVRARVEAGIVQAIRWSFLPVLLAGAIGLGAGLLMKWEVLFKKEAAQQDLTEIEKA</sequence>
<keyword evidence="6 7" id="KW-0472">Membrane</keyword>